<protein>
    <recommendedName>
        <fullName evidence="3">Fungal lipase-type domain-containing protein</fullName>
    </recommendedName>
</protein>
<dbReference type="GO" id="GO:0006629">
    <property type="term" value="P:lipid metabolic process"/>
    <property type="evidence" value="ECO:0007669"/>
    <property type="project" value="InterPro"/>
</dbReference>
<sequence>MAKAQTPHIVILPSPMMGHLIPLAEFSKRLVHRQNFSVTSVIPTNGSSEALQKSTVDSIPNRDSVFLPPVDLSDLPGDAKAETVISLMILRSLSSFWDVLKSLVSKTKLVALVVGLFGTTHSMSSKPFRSLLHLPSVPMRALSDFFRALPSITSSVIRAASGDGEPSLWGLNDRRRRPVSRTETVFVLKRQRGLELYCFPPGRDRELVLKLWRARRLLSRPLRLPRRGKMEVKKKSMGFGDHILTSKSSVMVEKDGKIDDESLENDDKETEIKRANWVNRLMEIHSRWKSRQLEDGVDGIRIFDENENRDDGDGEEDNGACEVNYDSNEDEEEDEYNRESFSKLLAKVSFSDTKLFSCLAFLCNIVYVIPEIMFVASSLEKKAEVATIKAKIDQDSAYIPVSVPETTESKSEKVEGTRMKRRISLSVVYEIAALAASYVRSRAKGLLSPGFKSQVKDDEGSCRSGDQPGMEGEDSPRVYNSEVAAYMATSAMTAVDSLASWQANLLFEPMTFEDTGVLVHRGIYEAAKGLYEQFLPEIMDHLERHGDRAKLQFTGHSLGGSLSLLVSLMLLTKKVVKPSALRPVVTFGAPFVFCGGQKIFDELGLDDNHVHCVMMHRDIVPRSFSCKYPNHAAVVLKRLPGSLRTHPKLLYTPLGKLFILQPSEKSSPPHPLIPPGNALYTLDKTHTEYSVKALKAFLNCPHPLDTLSDLTPMALTNHAKISEVRVVWPLLASRSPHSWSRDRTLETNLFSNKEIMTGV</sequence>
<dbReference type="InterPro" id="IPR029058">
    <property type="entry name" value="AB_hydrolase_fold"/>
</dbReference>
<evidence type="ECO:0000256" key="1">
    <source>
        <dbReference type="ARBA" id="ARBA00022801"/>
    </source>
</evidence>
<dbReference type="EMBL" id="VEPZ02001025">
    <property type="protein sequence ID" value="KAE8700990.1"/>
    <property type="molecule type" value="Genomic_DNA"/>
</dbReference>
<evidence type="ECO:0000313" key="4">
    <source>
        <dbReference type="EMBL" id="KAE8700990.1"/>
    </source>
</evidence>
<keyword evidence="1" id="KW-0378">Hydrolase</keyword>
<dbReference type="SUPFAM" id="SSF53756">
    <property type="entry name" value="UDP-Glycosyltransferase/glycogen phosphorylase"/>
    <property type="match status" value="1"/>
</dbReference>
<feature type="domain" description="Fungal lipase-type" evidence="3">
    <location>
        <begin position="496"/>
        <end position="626"/>
    </location>
</feature>
<dbReference type="PANTHER" id="PTHR46483">
    <property type="entry name" value="PHOSPHOLIPASE A1 PLIP2, CHLOROPLASTIC"/>
    <property type="match status" value="1"/>
</dbReference>
<evidence type="ECO:0000256" key="2">
    <source>
        <dbReference type="SAM" id="MobiDB-lite"/>
    </source>
</evidence>
<accession>A0A6A3A968</accession>
<keyword evidence="5" id="KW-1185">Reference proteome</keyword>
<dbReference type="SUPFAM" id="SSF53474">
    <property type="entry name" value="alpha/beta-Hydrolases"/>
    <property type="match status" value="1"/>
</dbReference>
<evidence type="ECO:0000259" key="3">
    <source>
        <dbReference type="Pfam" id="PF01764"/>
    </source>
</evidence>
<dbReference type="InterPro" id="IPR002921">
    <property type="entry name" value="Fungal_lipase-type"/>
</dbReference>
<gene>
    <name evidence="4" type="ORF">F3Y22_tig00110549pilonHSYRG00065</name>
</gene>
<evidence type="ECO:0000313" key="5">
    <source>
        <dbReference type="Proteomes" id="UP000436088"/>
    </source>
</evidence>
<name>A0A6A3A968_HIBSY</name>
<reference evidence="4" key="1">
    <citation type="submission" date="2019-09" db="EMBL/GenBank/DDBJ databases">
        <title>Draft genome information of white flower Hibiscus syriacus.</title>
        <authorList>
            <person name="Kim Y.-M."/>
        </authorList>
    </citation>
    <scope>NUCLEOTIDE SEQUENCE [LARGE SCALE GENOMIC DNA]</scope>
    <source>
        <strain evidence="4">YM2019G1</strain>
    </source>
</reference>
<dbReference type="Gene3D" id="3.40.50.2000">
    <property type="entry name" value="Glycogen Phosphorylase B"/>
    <property type="match status" value="1"/>
</dbReference>
<dbReference type="AlphaFoldDB" id="A0A6A3A968"/>
<dbReference type="GO" id="GO:0008970">
    <property type="term" value="F:phospholipase A1 activity"/>
    <property type="evidence" value="ECO:0007669"/>
    <property type="project" value="InterPro"/>
</dbReference>
<organism evidence="4 5">
    <name type="scientific">Hibiscus syriacus</name>
    <name type="common">Rose of Sharon</name>
    <dbReference type="NCBI Taxonomy" id="106335"/>
    <lineage>
        <taxon>Eukaryota</taxon>
        <taxon>Viridiplantae</taxon>
        <taxon>Streptophyta</taxon>
        <taxon>Embryophyta</taxon>
        <taxon>Tracheophyta</taxon>
        <taxon>Spermatophyta</taxon>
        <taxon>Magnoliopsida</taxon>
        <taxon>eudicotyledons</taxon>
        <taxon>Gunneridae</taxon>
        <taxon>Pentapetalae</taxon>
        <taxon>rosids</taxon>
        <taxon>malvids</taxon>
        <taxon>Malvales</taxon>
        <taxon>Malvaceae</taxon>
        <taxon>Malvoideae</taxon>
        <taxon>Hibiscus</taxon>
    </lineage>
</organism>
<dbReference type="PANTHER" id="PTHR46483:SF1">
    <property type="entry name" value="PHOSPHOLIPASE A1 PLIP1, CHLOROPLASTIC"/>
    <property type="match status" value="1"/>
</dbReference>
<feature type="region of interest" description="Disordered" evidence="2">
    <location>
        <begin position="304"/>
        <end position="334"/>
    </location>
</feature>
<proteinExistence type="predicted"/>
<dbReference type="Proteomes" id="UP000436088">
    <property type="component" value="Unassembled WGS sequence"/>
</dbReference>
<feature type="region of interest" description="Disordered" evidence="2">
    <location>
        <begin position="452"/>
        <end position="476"/>
    </location>
</feature>
<dbReference type="Pfam" id="PF01764">
    <property type="entry name" value="Lipase_3"/>
    <property type="match status" value="1"/>
</dbReference>
<dbReference type="Gene3D" id="3.40.50.1820">
    <property type="entry name" value="alpha/beta hydrolase"/>
    <property type="match status" value="1"/>
</dbReference>
<comment type="caution">
    <text evidence="4">The sequence shown here is derived from an EMBL/GenBank/DDBJ whole genome shotgun (WGS) entry which is preliminary data.</text>
</comment>
<dbReference type="InterPro" id="IPR043367">
    <property type="entry name" value="PLIP1/2/3"/>
</dbReference>